<dbReference type="GO" id="GO:0000455">
    <property type="term" value="P:enzyme-directed rRNA pseudouridine synthesis"/>
    <property type="evidence" value="ECO:0007669"/>
    <property type="project" value="UniProtKB-ARBA"/>
</dbReference>
<protein>
    <recommendedName>
        <fullName evidence="5">Pseudouridine synthase</fullName>
        <ecNumber evidence="5">5.4.99.-</ecNumber>
    </recommendedName>
</protein>
<evidence type="ECO:0000256" key="2">
    <source>
        <dbReference type="ARBA" id="ARBA00023235"/>
    </source>
</evidence>
<dbReference type="EC" id="5.4.99.-" evidence="5"/>
<comment type="caution">
    <text evidence="7">The sequence shown here is derived from an EMBL/GenBank/DDBJ whole genome shotgun (WGS) entry which is preliminary data.</text>
</comment>
<dbReference type="NCBIfam" id="TIGR00005">
    <property type="entry name" value="rluA_subfam"/>
    <property type="match status" value="1"/>
</dbReference>
<dbReference type="CDD" id="cd02869">
    <property type="entry name" value="PseudoU_synth_RluA_like"/>
    <property type="match status" value="1"/>
</dbReference>
<keyword evidence="2 5" id="KW-0413">Isomerase</keyword>
<dbReference type="InterPro" id="IPR036986">
    <property type="entry name" value="S4_RNA-bd_sf"/>
</dbReference>
<dbReference type="GO" id="GO:0003723">
    <property type="term" value="F:RNA binding"/>
    <property type="evidence" value="ECO:0007669"/>
    <property type="project" value="UniProtKB-KW"/>
</dbReference>
<dbReference type="InterPro" id="IPR020103">
    <property type="entry name" value="PsdUridine_synth_cat_dom_sf"/>
</dbReference>
<dbReference type="Pfam" id="PF00849">
    <property type="entry name" value="PseudoU_synth_2"/>
    <property type="match status" value="1"/>
</dbReference>
<accession>A0A520XEI2</accession>
<dbReference type="InterPro" id="IPR006225">
    <property type="entry name" value="PsdUridine_synth_RluC/D"/>
</dbReference>
<dbReference type="PANTHER" id="PTHR21600:SF44">
    <property type="entry name" value="RIBOSOMAL LARGE SUBUNIT PSEUDOURIDINE SYNTHASE D"/>
    <property type="match status" value="1"/>
</dbReference>
<sequence>MGIVSFIYQGQAVRLDVFLSAKFSDKTRTFIKKLILSGAVEVNGAAVKKPAYLLKEGSLIVFKEPELIKPGIKIFDRDIEIIYEDEYIAAVNKPAGISSHPGKGNYDNTLVNILIGKISNLSGIGGVERPGIVHRLDKDTSGIMLIAKNDFAHNALAESFKNREIKKTYFAAVYGIITQKCGCIEGFIKRDAGSRIKMAMDKKETGKHCLTRYENMRYIRGVATLLKVLPETGRTHQIRVSLFGTGYPIVGDKLYKRKDIENRYKSLNFVKRQMLHAYMLEFPHPANREKIVLKANFPNDMLWLLDDLDDKNTLL</sequence>
<dbReference type="SUPFAM" id="SSF55120">
    <property type="entry name" value="Pseudouridine synthase"/>
    <property type="match status" value="1"/>
</dbReference>
<proteinExistence type="inferred from homology"/>
<dbReference type="GO" id="GO:0120159">
    <property type="term" value="F:rRNA pseudouridine synthase activity"/>
    <property type="evidence" value="ECO:0007669"/>
    <property type="project" value="UniProtKB-ARBA"/>
</dbReference>
<dbReference type="EMBL" id="SHMQ01000009">
    <property type="protein sequence ID" value="RZV39556.1"/>
    <property type="molecule type" value="Genomic_DNA"/>
</dbReference>
<dbReference type="Gene3D" id="3.10.290.10">
    <property type="entry name" value="RNA-binding S4 domain"/>
    <property type="match status" value="1"/>
</dbReference>
<evidence type="ECO:0000256" key="4">
    <source>
        <dbReference type="PROSITE-ProRule" id="PRU00182"/>
    </source>
</evidence>
<dbReference type="CDD" id="cd00165">
    <property type="entry name" value="S4"/>
    <property type="match status" value="1"/>
</dbReference>
<dbReference type="PANTHER" id="PTHR21600">
    <property type="entry name" value="MITOCHONDRIAL RNA PSEUDOURIDINE SYNTHASE"/>
    <property type="match status" value="1"/>
</dbReference>
<name>A0A520XEI2_9DELT</name>
<dbReference type="Pfam" id="PF01479">
    <property type="entry name" value="S4"/>
    <property type="match status" value="1"/>
</dbReference>
<comment type="catalytic activity">
    <reaction evidence="5">
        <text>a uridine in RNA = a pseudouridine in RNA</text>
        <dbReference type="Rhea" id="RHEA:48348"/>
        <dbReference type="Rhea" id="RHEA-COMP:12068"/>
        <dbReference type="Rhea" id="RHEA-COMP:12069"/>
        <dbReference type="ChEBI" id="CHEBI:65314"/>
        <dbReference type="ChEBI" id="CHEBI:65315"/>
    </reaction>
</comment>
<evidence type="ECO:0000256" key="1">
    <source>
        <dbReference type="ARBA" id="ARBA00010876"/>
    </source>
</evidence>
<feature type="active site" evidence="3">
    <location>
        <position position="137"/>
    </location>
</feature>
<dbReference type="InterPro" id="IPR006145">
    <property type="entry name" value="PsdUridine_synth_RsuA/RluA"/>
</dbReference>
<evidence type="ECO:0000259" key="6">
    <source>
        <dbReference type="SMART" id="SM00363"/>
    </source>
</evidence>
<dbReference type="InterPro" id="IPR006224">
    <property type="entry name" value="PsdUridine_synth_RluA-like_CS"/>
</dbReference>
<reference evidence="7 8" key="1">
    <citation type="submission" date="2019-01" db="EMBL/GenBank/DDBJ databases">
        <title>Insights into ecological role of a new deltaproteobacterial order Candidatus Sinidesulfobacterales (Sva0485) by metagenomics and metatranscriptomics.</title>
        <authorList>
            <person name="Tan S."/>
            <person name="Liu J."/>
            <person name="Fang Y."/>
            <person name="Hedlund B."/>
            <person name="Lian Z.-H."/>
            <person name="Huang L.-Y."/>
            <person name="Li J.-T."/>
            <person name="Huang L.-N."/>
            <person name="Li W.-J."/>
            <person name="Jiang H.-C."/>
            <person name="Dong H.-L."/>
            <person name="Shu W.-S."/>
        </authorList>
    </citation>
    <scope>NUCLEOTIDE SEQUENCE [LARGE SCALE GENOMIC DNA]</scope>
    <source>
        <strain evidence="7">AP4</strain>
    </source>
</reference>
<evidence type="ECO:0000313" key="8">
    <source>
        <dbReference type="Proteomes" id="UP000322454"/>
    </source>
</evidence>
<gene>
    <name evidence="7" type="ORF">EVJ48_04235</name>
</gene>
<dbReference type="InterPro" id="IPR002942">
    <property type="entry name" value="S4_RNA-bd"/>
</dbReference>
<dbReference type="PROSITE" id="PS01129">
    <property type="entry name" value="PSI_RLU"/>
    <property type="match status" value="1"/>
</dbReference>
<dbReference type="Gene3D" id="3.30.2350.10">
    <property type="entry name" value="Pseudouridine synthase"/>
    <property type="match status" value="1"/>
</dbReference>
<dbReference type="SMART" id="SM00363">
    <property type="entry name" value="S4"/>
    <property type="match status" value="1"/>
</dbReference>
<evidence type="ECO:0000313" key="7">
    <source>
        <dbReference type="EMBL" id="RZV39556.1"/>
    </source>
</evidence>
<organism evidence="7 8">
    <name type="scientific">Candidatus Acidulodesulfobacterium acidiphilum</name>
    <dbReference type="NCBI Taxonomy" id="2597224"/>
    <lineage>
        <taxon>Bacteria</taxon>
        <taxon>Deltaproteobacteria</taxon>
        <taxon>Candidatus Acidulodesulfobacterales</taxon>
        <taxon>Candidatus Acidulodesulfobacterium</taxon>
    </lineage>
</organism>
<dbReference type="Proteomes" id="UP000322454">
    <property type="component" value="Unassembled WGS sequence"/>
</dbReference>
<evidence type="ECO:0000256" key="3">
    <source>
        <dbReference type="PIRSR" id="PIRSR606225-1"/>
    </source>
</evidence>
<keyword evidence="4" id="KW-0694">RNA-binding</keyword>
<dbReference type="PROSITE" id="PS50889">
    <property type="entry name" value="S4"/>
    <property type="match status" value="1"/>
</dbReference>
<comment type="function">
    <text evidence="5">Responsible for synthesis of pseudouridine from uracil.</text>
</comment>
<feature type="domain" description="RNA-binding S4" evidence="6">
    <location>
        <begin position="13"/>
        <end position="73"/>
    </location>
</feature>
<evidence type="ECO:0000256" key="5">
    <source>
        <dbReference type="RuleBase" id="RU362028"/>
    </source>
</evidence>
<dbReference type="SUPFAM" id="SSF55174">
    <property type="entry name" value="Alpha-L RNA-binding motif"/>
    <property type="match status" value="1"/>
</dbReference>
<dbReference type="InterPro" id="IPR050188">
    <property type="entry name" value="RluA_PseudoU_synthase"/>
</dbReference>
<comment type="similarity">
    <text evidence="1 5">Belongs to the pseudouridine synthase RluA family.</text>
</comment>
<dbReference type="AlphaFoldDB" id="A0A520XEI2"/>